<evidence type="ECO:0000256" key="2">
    <source>
        <dbReference type="SAM" id="SignalP"/>
    </source>
</evidence>
<evidence type="ECO:0000256" key="1">
    <source>
        <dbReference type="SAM" id="MobiDB-lite"/>
    </source>
</evidence>
<dbReference type="PROSITE" id="PS51257">
    <property type="entry name" value="PROKAR_LIPOPROTEIN"/>
    <property type="match status" value="1"/>
</dbReference>
<reference evidence="3 4" key="1">
    <citation type="submission" date="2016-12" db="EMBL/GenBank/DDBJ databases">
        <title>Genomic comparison of strains in the 'Actinomyces naeslundii' group.</title>
        <authorList>
            <person name="Mughal S.R."/>
            <person name="Do T."/>
            <person name="Gilbert S.C."/>
            <person name="Witherden E.A."/>
            <person name="Didelot X."/>
            <person name="Beighton D."/>
        </authorList>
    </citation>
    <scope>NUCLEOTIDE SEQUENCE [LARGE SCALE GENOMIC DNA]</scope>
    <source>
        <strain evidence="3 4">G53E</strain>
    </source>
</reference>
<proteinExistence type="predicted"/>
<feature type="region of interest" description="Disordered" evidence="1">
    <location>
        <begin position="27"/>
        <end position="111"/>
    </location>
</feature>
<accession>A0A1Q8XGU4</accession>
<evidence type="ECO:0008006" key="5">
    <source>
        <dbReference type="Google" id="ProtNLM"/>
    </source>
</evidence>
<evidence type="ECO:0000313" key="3">
    <source>
        <dbReference type="EMBL" id="OLO79561.1"/>
    </source>
</evidence>
<feature type="compositionally biased region" description="Low complexity" evidence="1">
    <location>
        <begin position="59"/>
        <end position="76"/>
    </location>
</feature>
<sequence>MKYTIRPVSRRTALTLSSLTALTLAACSGKQATSEPSTQPPTAPQPGGSPSSPSPTETPTPSSSPSTTATPTASDPSTPPTHGADGVTPSTSSAEDGTLTNTQGRDLTRGDLFNPSLSLKEDLYNVATISKKKGIGARLRDSDGVEAELRLENRFRKLTFNAGQDNNSESSDLTLRVEVYRDGKSDQFIDIPFNEIKPFEIDVTNTNALKIDLIPLDREGHKYNGSKSLTAVMFDMRLE</sequence>
<dbReference type="Proteomes" id="UP000186769">
    <property type="component" value="Unassembled WGS sequence"/>
</dbReference>
<feature type="chain" id="PRO_5010286976" description="Glycosyl hydrolase family 98 putative carbohydrate-binding module domain-containing protein" evidence="2">
    <location>
        <begin position="33"/>
        <end position="239"/>
    </location>
</feature>
<gene>
    <name evidence="3" type="ORF">BKH15_02100</name>
</gene>
<name>A0A1Q8XGU4_9ACTO</name>
<dbReference type="EMBL" id="MSKW01000004">
    <property type="protein sequence ID" value="OLO79561.1"/>
    <property type="molecule type" value="Genomic_DNA"/>
</dbReference>
<protein>
    <recommendedName>
        <fullName evidence="5">Glycosyl hydrolase family 98 putative carbohydrate-binding module domain-containing protein</fullName>
    </recommendedName>
</protein>
<dbReference type="AlphaFoldDB" id="A0A1Q8XGU4"/>
<evidence type="ECO:0000313" key="4">
    <source>
        <dbReference type="Proteomes" id="UP000186769"/>
    </source>
</evidence>
<comment type="caution">
    <text evidence="3">The sequence shown here is derived from an EMBL/GenBank/DDBJ whole genome shotgun (WGS) entry which is preliminary data.</text>
</comment>
<dbReference type="RefSeq" id="WP_075414014.1">
    <property type="nucleotide sequence ID" value="NZ_CAUQNZ010000029.1"/>
</dbReference>
<organism evidence="3 4">
    <name type="scientific">Actinomyces oris</name>
    <dbReference type="NCBI Taxonomy" id="544580"/>
    <lineage>
        <taxon>Bacteria</taxon>
        <taxon>Bacillati</taxon>
        <taxon>Actinomycetota</taxon>
        <taxon>Actinomycetes</taxon>
        <taxon>Actinomycetales</taxon>
        <taxon>Actinomycetaceae</taxon>
        <taxon>Actinomyces</taxon>
    </lineage>
</organism>
<keyword evidence="2" id="KW-0732">Signal</keyword>
<feature type="compositionally biased region" description="Polar residues" evidence="1">
    <location>
        <begin position="88"/>
        <end position="105"/>
    </location>
</feature>
<feature type="compositionally biased region" description="Low complexity" evidence="1">
    <location>
        <begin position="27"/>
        <end position="37"/>
    </location>
</feature>
<feature type="signal peptide" evidence="2">
    <location>
        <begin position="1"/>
        <end position="32"/>
    </location>
</feature>